<dbReference type="Proteomes" id="UP000001110">
    <property type="component" value="Chromosome"/>
</dbReference>
<reference evidence="1 2" key="1">
    <citation type="submission" date="2007-05" db="EMBL/GenBank/DDBJ databases">
        <title>Complete sequence of Thermosipho melanesiensis BI429.</title>
        <authorList>
            <consortium name="US DOE Joint Genome Institute"/>
            <person name="Copeland A."/>
            <person name="Lucas S."/>
            <person name="Lapidus A."/>
            <person name="Barry K."/>
            <person name="Glavina del Rio T."/>
            <person name="Dalin E."/>
            <person name="Tice H."/>
            <person name="Pitluck S."/>
            <person name="Chertkov O."/>
            <person name="Brettin T."/>
            <person name="Bruce D."/>
            <person name="Detter J.C."/>
            <person name="Han C."/>
            <person name="Schmutz J."/>
            <person name="Larimer F."/>
            <person name="Land M."/>
            <person name="Hauser L."/>
            <person name="Kyrpides N."/>
            <person name="Mikhailova N."/>
            <person name="Nelson K."/>
            <person name="Gogarten J.P."/>
            <person name="Noll K."/>
            <person name="Richardson P."/>
        </authorList>
    </citation>
    <scope>NUCLEOTIDE SEQUENCE [LARGE SCALE GENOMIC DNA]</scope>
    <source>
        <strain evidence="2">DSM 12029 / CIP 104789 / BI429</strain>
    </source>
</reference>
<protein>
    <submittedName>
        <fullName evidence="1">Uncharacterized protein</fullName>
    </submittedName>
</protein>
<dbReference type="KEGG" id="tme:Tmel_0020"/>
<sequence length="45" mass="5535">MFFFGKERTKIQKVFFHQSEKLSGTKVIFKFYVKNSKTKERMKKK</sequence>
<organism evidence="1 2">
    <name type="scientific">Thermosipho melanesiensis (strain DSM 12029 / CIP 104789 / BI429)</name>
    <dbReference type="NCBI Taxonomy" id="391009"/>
    <lineage>
        <taxon>Bacteria</taxon>
        <taxon>Thermotogati</taxon>
        <taxon>Thermotogota</taxon>
        <taxon>Thermotogae</taxon>
        <taxon>Thermotogales</taxon>
        <taxon>Fervidobacteriaceae</taxon>
        <taxon>Thermosipho</taxon>
    </lineage>
</organism>
<dbReference type="AlphaFoldDB" id="A6LIZ9"/>
<reference evidence="1 2" key="2">
    <citation type="journal article" date="2009" name="Proc. Natl. Acad. Sci. U.S.A.">
        <title>On the chimeric nature, thermophilic origin, and phylogenetic placement of the Thermotogales.</title>
        <authorList>
            <person name="Zhaxybayeva O."/>
            <person name="Swithers K.S."/>
            <person name="Lapierre P."/>
            <person name="Fournier G.P."/>
            <person name="Bickhart D.M."/>
            <person name="DeBoy R.T."/>
            <person name="Nelson K.E."/>
            <person name="Nesbo C.L."/>
            <person name="Doolittle W.F."/>
            <person name="Gogarten J.P."/>
            <person name="Noll K.M."/>
        </authorList>
    </citation>
    <scope>NUCLEOTIDE SEQUENCE [LARGE SCALE GENOMIC DNA]</scope>
    <source>
        <strain evidence="2">DSM 12029 / CIP 104789 / BI429</strain>
    </source>
</reference>
<dbReference type="HOGENOM" id="CLU_3206357_0_0_0"/>
<evidence type="ECO:0000313" key="2">
    <source>
        <dbReference type="Proteomes" id="UP000001110"/>
    </source>
</evidence>
<dbReference type="RefSeq" id="WP_012056262.1">
    <property type="nucleotide sequence ID" value="NC_009616.1"/>
</dbReference>
<dbReference type="EMBL" id="CP000716">
    <property type="protein sequence ID" value="ABR29900.1"/>
    <property type="molecule type" value="Genomic_DNA"/>
</dbReference>
<evidence type="ECO:0000313" key="1">
    <source>
        <dbReference type="EMBL" id="ABR29900.1"/>
    </source>
</evidence>
<proteinExistence type="predicted"/>
<gene>
    <name evidence="1" type="ordered locus">Tmel_0020</name>
</gene>
<name>A6LIZ9_THEM4</name>
<dbReference type="STRING" id="391009.Tmel_0020"/>
<accession>A6LIZ9</accession>